<dbReference type="InterPro" id="IPR045304">
    <property type="entry name" value="LbH_SAT"/>
</dbReference>
<dbReference type="PANTHER" id="PTHR42811">
    <property type="entry name" value="SERINE ACETYLTRANSFERASE"/>
    <property type="match status" value="1"/>
</dbReference>
<dbReference type="CDD" id="cd03354">
    <property type="entry name" value="LbH_SAT"/>
    <property type="match status" value="1"/>
</dbReference>
<gene>
    <name evidence="7" type="ORF">GCM10007924_27690</name>
</gene>
<dbReference type="Proteomes" id="UP001161409">
    <property type="component" value="Unassembled WGS sequence"/>
</dbReference>
<name>A0ABQ5U8M3_9PROT</name>
<dbReference type="InterPro" id="IPR053376">
    <property type="entry name" value="Serine_acetyltransferase"/>
</dbReference>
<dbReference type="SUPFAM" id="SSF51161">
    <property type="entry name" value="Trimeric LpxA-like enzymes"/>
    <property type="match status" value="1"/>
</dbReference>
<protein>
    <recommendedName>
        <fullName evidence="1 5">Serine acetyltransferase</fullName>
        <ecNumber evidence="5">2.3.1.30</ecNumber>
    </recommendedName>
</protein>
<keyword evidence="8" id="KW-1185">Reference proteome</keyword>
<dbReference type="NCBIfam" id="TIGR01172">
    <property type="entry name" value="cysE"/>
    <property type="match status" value="1"/>
</dbReference>
<dbReference type="Gene3D" id="2.160.10.10">
    <property type="entry name" value="Hexapeptide repeat proteins"/>
    <property type="match status" value="1"/>
</dbReference>
<accession>A0ABQ5U8M3</accession>
<comment type="catalytic activity">
    <reaction evidence="5">
        <text>L-serine + acetyl-CoA = O-acetyl-L-serine + CoA</text>
        <dbReference type="Rhea" id="RHEA:24560"/>
        <dbReference type="ChEBI" id="CHEBI:33384"/>
        <dbReference type="ChEBI" id="CHEBI:57287"/>
        <dbReference type="ChEBI" id="CHEBI:57288"/>
        <dbReference type="ChEBI" id="CHEBI:58340"/>
        <dbReference type="EC" id="2.3.1.30"/>
    </reaction>
</comment>
<evidence type="ECO:0000256" key="1">
    <source>
        <dbReference type="ARBA" id="ARBA00018522"/>
    </source>
</evidence>
<dbReference type="EMBL" id="BSNF01000008">
    <property type="protein sequence ID" value="GLQ07548.1"/>
    <property type="molecule type" value="Genomic_DNA"/>
</dbReference>
<keyword evidence="4 5" id="KW-0012">Acyltransferase</keyword>
<dbReference type="Gene3D" id="1.10.3130.10">
    <property type="entry name" value="serine acetyltransferase, domain 1"/>
    <property type="match status" value="1"/>
</dbReference>
<evidence type="ECO:0000256" key="3">
    <source>
        <dbReference type="ARBA" id="ARBA00022679"/>
    </source>
</evidence>
<feature type="domain" description="Serine acetyltransferase N-terminal" evidence="6">
    <location>
        <begin position="3"/>
        <end position="35"/>
    </location>
</feature>
<comment type="similarity">
    <text evidence="5">Belongs to the transferase hexapeptide repeat family.</text>
</comment>
<reference evidence="7" key="1">
    <citation type="journal article" date="2014" name="Int. J. Syst. Evol. Microbiol.">
        <title>Complete genome of a new Firmicutes species belonging to the dominant human colonic microbiota ('Ruminococcus bicirculans') reveals two chromosomes and a selective capacity to utilize plant glucans.</title>
        <authorList>
            <consortium name="NISC Comparative Sequencing Program"/>
            <person name="Wegmann U."/>
            <person name="Louis P."/>
            <person name="Goesmann A."/>
            <person name="Henrissat B."/>
            <person name="Duncan S.H."/>
            <person name="Flint H.J."/>
        </authorList>
    </citation>
    <scope>NUCLEOTIDE SEQUENCE</scope>
    <source>
        <strain evidence="7">NBRC 103408</strain>
    </source>
</reference>
<keyword evidence="2" id="KW-0028">Amino-acid biosynthesis</keyword>
<evidence type="ECO:0000313" key="8">
    <source>
        <dbReference type="Proteomes" id="UP001161409"/>
    </source>
</evidence>
<dbReference type="PIRSF" id="PIRSF000441">
    <property type="entry name" value="CysE"/>
    <property type="match status" value="1"/>
</dbReference>
<dbReference type="NCBIfam" id="NF041874">
    <property type="entry name" value="EPS_EpsC"/>
    <property type="match status" value="1"/>
</dbReference>
<evidence type="ECO:0000256" key="5">
    <source>
        <dbReference type="PIRNR" id="PIRNR000441"/>
    </source>
</evidence>
<evidence type="ECO:0000313" key="7">
    <source>
        <dbReference type="EMBL" id="GLQ07548.1"/>
    </source>
</evidence>
<comment type="caution">
    <text evidence="7">The sequence shown here is derived from an EMBL/GenBank/DDBJ whole genome shotgun (WGS) entry which is preliminary data.</text>
</comment>
<dbReference type="InterPro" id="IPR011004">
    <property type="entry name" value="Trimer_LpxA-like_sf"/>
</dbReference>
<dbReference type="InterPro" id="IPR010493">
    <property type="entry name" value="Ser_AcTrfase_N"/>
</dbReference>
<keyword evidence="3 5" id="KW-0808">Transferase</keyword>
<proteinExistence type="inferred from homology"/>
<dbReference type="InterPro" id="IPR005881">
    <property type="entry name" value="Ser_O-AcTrfase"/>
</dbReference>
<sequence>MFKHISEDLAGVMERDPAARSKIEVALLYSGFHAVLLHRVAHGLWRRNWRLTARLISQFSRFVTGIEIHPGAVIGRKLFIDHGMGVVIGETAEIGDNVTLYHDVTLGGVAPSVDSDSQRNVKRHPTLCDNVIVGSGAQVLGPITVGRCGRVGANSVVVKDVPEGVTVVGSPARAANGALRTRTDERFAAYGIGSDELPDPVFKVMDGLLDKVQSLSMRVEELEKEAEERHGSHLLISTEEIELEETTVKTHKQDR</sequence>
<evidence type="ECO:0000259" key="6">
    <source>
        <dbReference type="Pfam" id="PF06426"/>
    </source>
</evidence>
<evidence type="ECO:0000256" key="4">
    <source>
        <dbReference type="ARBA" id="ARBA00023315"/>
    </source>
</evidence>
<dbReference type="EC" id="2.3.1.30" evidence="5"/>
<dbReference type="Pfam" id="PF06426">
    <property type="entry name" value="SATase_N"/>
    <property type="match status" value="1"/>
</dbReference>
<reference evidence="7" key="2">
    <citation type="submission" date="2023-01" db="EMBL/GenBank/DDBJ databases">
        <title>Draft genome sequence of Sneathiella chinensis strain NBRC 103408.</title>
        <authorList>
            <person name="Sun Q."/>
            <person name="Mori K."/>
        </authorList>
    </citation>
    <scope>NUCLEOTIDE SEQUENCE</scope>
    <source>
        <strain evidence="7">NBRC 103408</strain>
    </source>
</reference>
<evidence type="ECO:0000256" key="2">
    <source>
        <dbReference type="ARBA" id="ARBA00022605"/>
    </source>
</evidence>
<organism evidence="7 8">
    <name type="scientific">Sneathiella chinensis</name>
    <dbReference type="NCBI Taxonomy" id="349750"/>
    <lineage>
        <taxon>Bacteria</taxon>
        <taxon>Pseudomonadati</taxon>
        <taxon>Pseudomonadota</taxon>
        <taxon>Alphaproteobacteria</taxon>
        <taxon>Sneathiellales</taxon>
        <taxon>Sneathiellaceae</taxon>
        <taxon>Sneathiella</taxon>
    </lineage>
</organism>
<dbReference type="InterPro" id="IPR042122">
    <property type="entry name" value="Ser_AcTrfase_N_sf"/>
</dbReference>